<gene>
    <name evidence="3" type="ORF">FSP39_003977</name>
</gene>
<dbReference type="Pfam" id="PF01423">
    <property type="entry name" value="LSM"/>
    <property type="match status" value="1"/>
</dbReference>
<name>A0AA89BQK3_PINIB</name>
<dbReference type="PANTHER" id="PTHR21196">
    <property type="entry name" value="U7 SNRNA-ASSOCIATED SM-LIKE PROTEIN LSM10"/>
    <property type="match status" value="1"/>
</dbReference>
<dbReference type="CDD" id="cd01733">
    <property type="entry name" value="LSm10"/>
    <property type="match status" value="1"/>
</dbReference>
<dbReference type="InterPro" id="IPR052840">
    <property type="entry name" value="U7_snRNA_Sm-like"/>
</dbReference>
<dbReference type="SMART" id="SM00651">
    <property type="entry name" value="Sm"/>
    <property type="match status" value="1"/>
</dbReference>
<keyword evidence="1" id="KW-0175">Coiled coil</keyword>
<dbReference type="InterPro" id="IPR047575">
    <property type="entry name" value="Sm"/>
</dbReference>
<dbReference type="PANTHER" id="PTHR21196:SF1">
    <property type="entry name" value="U7 SNRNA-ASSOCIATED SM-LIKE PROTEIN LSM10"/>
    <property type="match status" value="1"/>
</dbReference>
<accession>A0AA89BQK3</accession>
<dbReference type="Gene3D" id="2.30.30.100">
    <property type="match status" value="1"/>
</dbReference>
<dbReference type="GO" id="GO:0071254">
    <property type="term" value="C:cytoplasmic U snRNP body"/>
    <property type="evidence" value="ECO:0007669"/>
    <property type="project" value="TreeGrafter"/>
</dbReference>
<dbReference type="GO" id="GO:0006398">
    <property type="term" value="P:mRNA 3'-end processing by stem-loop binding and cleavage"/>
    <property type="evidence" value="ECO:0007669"/>
    <property type="project" value="TreeGrafter"/>
</dbReference>
<reference evidence="3" key="1">
    <citation type="submission" date="2019-08" db="EMBL/GenBank/DDBJ databases">
        <title>The improved chromosome-level genome for the pearl oyster Pinctada fucata martensii using PacBio sequencing and Hi-C.</title>
        <authorList>
            <person name="Zheng Z."/>
        </authorList>
    </citation>
    <scope>NUCLEOTIDE SEQUENCE</scope>
    <source>
        <strain evidence="3">ZZ-2019</strain>
        <tissue evidence="3">Adductor muscle</tissue>
    </source>
</reference>
<dbReference type="SUPFAM" id="SSF50182">
    <property type="entry name" value="Sm-like ribonucleoproteins"/>
    <property type="match status" value="1"/>
</dbReference>
<dbReference type="InterPro" id="IPR010920">
    <property type="entry name" value="LSM_dom_sf"/>
</dbReference>
<comment type="caution">
    <text evidence="3">The sequence shown here is derived from an EMBL/GenBank/DDBJ whole genome shotgun (WGS) entry which is preliminary data.</text>
</comment>
<feature type="coiled-coil region" evidence="1">
    <location>
        <begin position="114"/>
        <end position="141"/>
    </location>
</feature>
<evidence type="ECO:0000259" key="2">
    <source>
        <dbReference type="PROSITE" id="PS52002"/>
    </source>
</evidence>
<dbReference type="Proteomes" id="UP001186944">
    <property type="component" value="Unassembled WGS sequence"/>
</dbReference>
<dbReference type="InterPro" id="IPR001163">
    <property type="entry name" value="Sm_dom_euk/arc"/>
</dbReference>
<protein>
    <recommendedName>
        <fullName evidence="2">Sm domain-containing protein</fullName>
    </recommendedName>
</protein>
<organism evidence="3 4">
    <name type="scientific">Pinctada imbricata</name>
    <name type="common">Atlantic pearl-oyster</name>
    <name type="synonym">Pinctada martensii</name>
    <dbReference type="NCBI Taxonomy" id="66713"/>
    <lineage>
        <taxon>Eukaryota</taxon>
        <taxon>Metazoa</taxon>
        <taxon>Spiralia</taxon>
        <taxon>Lophotrochozoa</taxon>
        <taxon>Mollusca</taxon>
        <taxon>Bivalvia</taxon>
        <taxon>Autobranchia</taxon>
        <taxon>Pteriomorphia</taxon>
        <taxon>Pterioida</taxon>
        <taxon>Pterioidea</taxon>
        <taxon>Pteriidae</taxon>
        <taxon>Pinctada</taxon>
    </lineage>
</organism>
<keyword evidence="4" id="KW-1185">Reference proteome</keyword>
<evidence type="ECO:0000256" key="1">
    <source>
        <dbReference type="SAM" id="Coils"/>
    </source>
</evidence>
<evidence type="ECO:0000313" key="3">
    <source>
        <dbReference type="EMBL" id="KAK3083844.1"/>
    </source>
</evidence>
<dbReference type="PROSITE" id="PS52002">
    <property type="entry name" value="SM"/>
    <property type="match status" value="1"/>
</dbReference>
<dbReference type="AlphaFoldDB" id="A0AA89BQK3"/>
<proteinExistence type="predicted"/>
<dbReference type="GO" id="GO:0071209">
    <property type="term" value="F:U7 snRNA binding"/>
    <property type="evidence" value="ECO:0007669"/>
    <property type="project" value="TreeGrafter"/>
</dbReference>
<dbReference type="GO" id="GO:0071208">
    <property type="term" value="F:histone pre-mRNA DCP binding"/>
    <property type="evidence" value="ECO:0007669"/>
    <property type="project" value="TreeGrafter"/>
</dbReference>
<dbReference type="GO" id="GO:0016604">
    <property type="term" value="C:nuclear body"/>
    <property type="evidence" value="ECO:0007669"/>
    <property type="project" value="TreeGrafter"/>
</dbReference>
<feature type="domain" description="Sm" evidence="2">
    <location>
        <begin position="13"/>
        <end position="85"/>
    </location>
</feature>
<sequence>MTSEREKYLEKNTLICLLKALEGKETVIELRNENAVTGKIEHVDGFMNVSMSNVIFETYKGISREFESFFVQGQHIRYVHIPDEIDIRKAMEAQLGIRTRMREKVTRDVRNAALKKIQKREREYEKERVLKERQAEREQKEKR</sequence>
<evidence type="ECO:0000313" key="4">
    <source>
        <dbReference type="Proteomes" id="UP001186944"/>
    </source>
</evidence>
<dbReference type="EMBL" id="VSWD01000013">
    <property type="protein sequence ID" value="KAK3083844.1"/>
    <property type="molecule type" value="Genomic_DNA"/>
</dbReference>